<gene>
    <name evidence="2" type="ORF">M440DRAFT_250507</name>
</gene>
<sequence>MQVLFVLMPSHIQYLTAGCSSVPGRQRKLRMEGLSSLHRPPPPKSSKSQAVSKQPVENIWENPVKLAPCAQLPALQRANQRRPLVSAMGTSTFGHALAATSCSFSSQPAANDPDELEDGLELKKVPRPLACRRSAELTCRWAGGLSSERTPIVESP</sequence>
<organism evidence="2 3">
    <name type="scientific">Trichoderma longibrachiatum ATCC 18648</name>
    <dbReference type="NCBI Taxonomy" id="983965"/>
    <lineage>
        <taxon>Eukaryota</taxon>
        <taxon>Fungi</taxon>
        <taxon>Dikarya</taxon>
        <taxon>Ascomycota</taxon>
        <taxon>Pezizomycotina</taxon>
        <taxon>Sordariomycetes</taxon>
        <taxon>Hypocreomycetidae</taxon>
        <taxon>Hypocreales</taxon>
        <taxon>Hypocreaceae</taxon>
        <taxon>Trichoderma</taxon>
    </lineage>
</organism>
<protein>
    <submittedName>
        <fullName evidence="2">Uncharacterized protein</fullName>
    </submittedName>
</protein>
<evidence type="ECO:0000256" key="1">
    <source>
        <dbReference type="SAM" id="MobiDB-lite"/>
    </source>
</evidence>
<dbReference type="Proteomes" id="UP000240760">
    <property type="component" value="Unassembled WGS sequence"/>
</dbReference>
<feature type="region of interest" description="Disordered" evidence="1">
    <location>
        <begin position="34"/>
        <end position="55"/>
    </location>
</feature>
<accession>A0A2T4C8W8</accession>
<evidence type="ECO:0000313" key="3">
    <source>
        <dbReference type="Proteomes" id="UP000240760"/>
    </source>
</evidence>
<keyword evidence="3" id="KW-1185">Reference proteome</keyword>
<proteinExistence type="predicted"/>
<reference evidence="2 3" key="1">
    <citation type="submission" date="2016-07" db="EMBL/GenBank/DDBJ databases">
        <title>Multiple horizontal gene transfer events from other fungi enriched the ability of initially mycotrophic Trichoderma (Ascomycota) to feed on dead plant biomass.</title>
        <authorList>
            <consortium name="DOE Joint Genome Institute"/>
            <person name="Aerts A."/>
            <person name="Atanasova L."/>
            <person name="Chenthamara K."/>
            <person name="Zhang J."/>
            <person name="Grujic M."/>
            <person name="Henrissat B."/>
            <person name="Kuo A."/>
            <person name="Salamov A."/>
            <person name="Lipzen A."/>
            <person name="Labutti K."/>
            <person name="Barry K."/>
            <person name="Miao Y."/>
            <person name="Rahimi M.J."/>
            <person name="Shen Q."/>
            <person name="Grigoriev I.V."/>
            <person name="Kubicek C.P."/>
            <person name="Druzhinina I.S."/>
        </authorList>
    </citation>
    <scope>NUCLEOTIDE SEQUENCE [LARGE SCALE GENOMIC DNA]</scope>
    <source>
        <strain evidence="2 3">ATCC 18648</strain>
    </source>
</reference>
<evidence type="ECO:0000313" key="2">
    <source>
        <dbReference type="EMBL" id="PTB77995.1"/>
    </source>
</evidence>
<dbReference type="AlphaFoldDB" id="A0A2T4C8W8"/>
<name>A0A2T4C8W8_TRILO</name>
<dbReference type="EMBL" id="KZ679129">
    <property type="protein sequence ID" value="PTB77995.1"/>
    <property type="molecule type" value="Genomic_DNA"/>
</dbReference>